<feature type="signal peptide" evidence="2">
    <location>
        <begin position="1"/>
        <end position="25"/>
    </location>
</feature>
<dbReference type="EMBL" id="WJQU01000002">
    <property type="protein sequence ID" value="KAJ6641963.1"/>
    <property type="molecule type" value="Genomic_DNA"/>
</dbReference>
<proteinExistence type="predicted"/>
<feature type="region of interest" description="Disordered" evidence="1">
    <location>
        <begin position="108"/>
        <end position="128"/>
    </location>
</feature>
<comment type="caution">
    <text evidence="3">The sequence shown here is derived from an EMBL/GenBank/DDBJ whole genome shotgun (WGS) entry which is preliminary data.</text>
</comment>
<dbReference type="AlphaFoldDB" id="A0A9Q0N1N2"/>
<gene>
    <name evidence="3" type="ORF">Bhyg_06908</name>
</gene>
<sequence length="313" mass="35612">MVWNIIMDTNLFLIAVVFFIQTVASIPTTPDVILKLNERSKRETSAEKCTRIDKPLPPSMSTLGRQLAGAYVLKGFYPLVTGIVNTKEKSRRRSNMRQIRTETLEEINNTSVEQERKTTEKSLDVTETQSITTSSMMEFAAEIEMGVSVGASFFVTAEASMNFNIGQKETSEFSSTNTITKSVKFTMPSQNVRCPPRKKVEMSWNFFAYTDTIDYLVDYELDRDNSFFKPNSEFAYNLYHYVLGLEENAARTLSQRNQCMALASFDYTKPFAEASGDDVTLFQENGRLLLKNVPLQVRIDGHHGQFNTHEKDL</sequence>
<keyword evidence="4" id="KW-1185">Reference proteome</keyword>
<reference evidence="3" key="1">
    <citation type="submission" date="2022-07" db="EMBL/GenBank/DDBJ databases">
        <authorList>
            <person name="Trinca V."/>
            <person name="Uliana J.V.C."/>
            <person name="Torres T.T."/>
            <person name="Ward R.J."/>
            <person name="Monesi N."/>
        </authorList>
    </citation>
    <scope>NUCLEOTIDE SEQUENCE</scope>
    <source>
        <strain evidence="3">HSMRA1968</strain>
        <tissue evidence="3">Whole embryos</tissue>
    </source>
</reference>
<dbReference type="SUPFAM" id="SSF56973">
    <property type="entry name" value="Aerolisin/ETX pore-forming domain"/>
    <property type="match status" value="1"/>
</dbReference>
<organism evidence="3 4">
    <name type="scientific">Pseudolycoriella hygida</name>
    <dbReference type="NCBI Taxonomy" id="35572"/>
    <lineage>
        <taxon>Eukaryota</taxon>
        <taxon>Metazoa</taxon>
        <taxon>Ecdysozoa</taxon>
        <taxon>Arthropoda</taxon>
        <taxon>Hexapoda</taxon>
        <taxon>Insecta</taxon>
        <taxon>Pterygota</taxon>
        <taxon>Neoptera</taxon>
        <taxon>Endopterygota</taxon>
        <taxon>Diptera</taxon>
        <taxon>Nematocera</taxon>
        <taxon>Sciaroidea</taxon>
        <taxon>Sciaridae</taxon>
        <taxon>Pseudolycoriella</taxon>
    </lineage>
</organism>
<evidence type="ECO:0000313" key="4">
    <source>
        <dbReference type="Proteomes" id="UP001151699"/>
    </source>
</evidence>
<keyword evidence="2" id="KW-0732">Signal</keyword>
<accession>A0A9Q0N1N2</accession>
<name>A0A9Q0N1N2_9DIPT</name>
<dbReference type="Gene3D" id="2.170.15.10">
    <property type="entry name" value="Proaerolysin, chain A, domain 3"/>
    <property type="match status" value="1"/>
</dbReference>
<dbReference type="InterPro" id="IPR004991">
    <property type="entry name" value="Aerolysin-like"/>
</dbReference>
<evidence type="ECO:0000256" key="1">
    <source>
        <dbReference type="SAM" id="MobiDB-lite"/>
    </source>
</evidence>
<feature type="compositionally biased region" description="Basic and acidic residues" evidence="1">
    <location>
        <begin position="113"/>
        <end position="124"/>
    </location>
</feature>
<protein>
    <submittedName>
        <fullName evidence="3">Uncharacterized protein</fullName>
    </submittedName>
</protein>
<dbReference type="CDD" id="cd20223">
    <property type="entry name" value="PFM_epsilon-toxin-like"/>
    <property type="match status" value="1"/>
</dbReference>
<dbReference type="Proteomes" id="UP001151699">
    <property type="component" value="Chromosome B"/>
</dbReference>
<evidence type="ECO:0000256" key="2">
    <source>
        <dbReference type="SAM" id="SignalP"/>
    </source>
</evidence>
<evidence type="ECO:0000313" key="3">
    <source>
        <dbReference type="EMBL" id="KAJ6641963.1"/>
    </source>
</evidence>
<dbReference type="Pfam" id="PF03318">
    <property type="entry name" value="ETX_MTX2"/>
    <property type="match status" value="1"/>
</dbReference>
<feature type="chain" id="PRO_5040194778" evidence="2">
    <location>
        <begin position="26"/>
        <end position="313"/>
    </location>
</feature>